<reference evidence="1" key="1">
    <citation type="journal article" date="2020" name="BMC Genomics">
        <title>Correction to: Identification and distribution of gene clusters required for synthesis of sphingolipid metabolism inhibitors in diverse species of the filamentous fungus Fusarium.</title>
        <authorList>
            <person name="Kim H.S."/>
            <person name="Lohmar J.M."/>
            <person name="Busman M."/>
            <person name="Brown D.W."/>
            <person name="Naumann T.A."/>
            <person name="Divon H.H."/>
            <person name="Lysoe E."/>
            <person name="Uhlig S."/>
            <person name="Proctor R.H."/>
        </authorList>
    </citation>
    <scope>NUCLEOTIDE SEQUENCE</scope>
    <source>
        <strain evidence="1">NRRL 45417</strain>
    </source>
</reference>
<accession>A0A8H4WQ86</accession>
<sequence>MAGTLEETVEQIKKQLIQEQLDSLGFSMENLACHLAHYPAEIIAGSCLAILKSISSLAYSCLVETIDRYDRSELQQRREDIQALTGYFTYDEIDDLHIDCRDREGALFDLANDIPRTERCFLPDDPSGMFIELAKALRVLFADELKYHCQSPSTTPRLSELEGDPVSEQHAILGSSDAGNGSVADIPGKSSAKAFAANLQDHL</sequence>
<keyword evidence="2" id="KW-1185">Reference proteome</keyword>
<evidence type="ECO:0000313" key="1">
    <source>
        <dbReference type="EMBL" id="KAF4946247.1"/>
    </source>
</evidence>
<dbReference type="EMBL" id="JABFAI010000330">
    <property type="protein sequence ID" value="KAF4946247.1"/>
    <property type="molecule type" value="Genomic_DNA"/>
</dbReference>
<name>A0A8H4WQ86_9HYPO</name>
<dbReference type="OrthoDB" id="5050957at2759"/>
<protein>
    <submittedName>
        <fullName evidence="1">Uncharacterized protein</fullName>
    </submittedName>
</protein>
<evidence type="ECO:0000313" key="2">
    <source>
        <dbReference type="Proteomes" id="UP000604273"/>
    </source>
</evidence>
<organism evidence="1 2">
    <name type="scientific">Fusarium gaditjirri</name>
    <dbReference type="NCBI Taxonomy" id="282569"/>
    <lineage>
        <taxon>Eukaryota</taxon>
        <taxon>Fungi</taxon>
        <taxon>Dikarya</taxon>
        <taxon>Ascomycota</taxon>
        <taxon>Pezizomycotina</taxon>
        <taxon>Sordariomycetes</taxon>
        <taxon>Hypocreomycetidae</taxon>
        <taxon>Hypocreales</taxon>
        <taxon>Nectriaceae</taxon>
        <taxon>Fusarium</taxon>
        <taxon>Fusarium nisikadoi species complex</taxon>
    </lineage>
</organism>
<dbReference type="Proteomes" id="UP000604273">
    <property type="component" value="Unassembled WGS sequence"/>
</dbReference>
<gene>
    <name evidence="1" type="ORF">FGADI_11324</name>
</gene>
<comment type="caution">
    <text evidence="1">The sequence shown here is derived from an EMBL/GenBank/DDBJ whole genome shotgun (WGS) entry which is preliminary data.</text>
</comment>
<reference evidence="1" key="2">
    <citation type="submission" date="2020-05" db="EMBL/GenBank/DDBJ databases">
        <authorList>
            <person name="Kim H.-S."/>
            <person name="Proctor R.H."/>
            <person name="Brown D.W."/>
        </authorList>
    </citation>
    <scope>NUCLEOTIDE SEQUENCE</scope>
    <source>
        <strain evidence="1">NRRL 45417</strain>
    </source>
</reference>
<proteinExistence type="predicted"/>
<dbReference type="AlphaFoldDB" id="A0A8H4WQ86"/>